<dbReference type="EMBL" id="ML769396">
    <property type="protein sequence ID" value="KAE9407410.1"/>
    <property type="molecule type" value="Genomic_DNA"/>
</dbReference>
<accession>A0A6A4IBN1</accession>
<dbReference type="Proteomes" id="UP000799118">
    <property type="component" value="Unassembled WGS sequence"/>
</dbReference>
<feature type="transmembrane region" description="Helical" evidence="1">
    <location>
        <begin position="82"/>
        <end position="104"/>
    </location>
</feature>
<dbReference type="AlphaFoldDB" id="A0A6A4IBN1"/>
<name>A0A6A4IBN1_9AGAR</name>
<keyword evidence="1" id="KW-1133">Transmembrane helix</keyword>
<evidence type="ECO:0000313" key="2">
    <source>
        <dbReference type="EMBL" id="KAE9407410.1"/>
    </source>
</evidence>
<keyword evidence="3" id="KW-1185">Reference proteome</keyword>
<protein>
    <submittedName>
        <fullName evidence="2">Uncharacterized protein</fullName>
    </submittedName>
</protein>
<evidence type="ECO:0000256" key="1">
    <source>
        <dbReference type="SAM" id="Phobius"/>
    </source>
</evidence>
<feature type="transmembrane region" description="Helical" evidence="1">
    <location>
        <begin position="116"/>
        <end position="138"/>
    </location>
</feature>
<sequence>MTKRFVYVLYMRVKVDTLFNSARSENRVQCDETALVDLRGRALHLIPFPDTVKYAHYPCVQLLPMPVSWIRRLSGDGPWSDFYGASLLLYAANLIHFTAAWAFLTSGGSRPSLLTICSVIMFKAIIFLAMAAAINAVIADSTDSETSTSTASVAGSTWKLLRGVDKFAQKEILVFTRVTSAVVNFRIHFATRTFAQMYSHVKPESVIKAELCFSALAGVSV</sequence>
<proteinExistence type="predicted"/>
<keyword evidence="1" id="KW-0472">Membrane</keyword>
<gene>
    <name evidence="2" type="ORF">BT96DRAFT_933456</name>
</gene>
<keyword evidence="1" id="KW-0812">Transmembrane</keyword>
<organism evidence="2 3">
    <name type="scientific">Gymnopus androsaceus JB14</name>
    <dbReference type="NCBI Taxonomy" id="1447944"/>
    <lineage>
        <taxon>Eukaryota</taxon>
        <taxon>Fungi</taxon>
        <taxon>Dikarya</taxon>
        <taxon>Basidiomycota</taxon>
        <taxon>Agaricomycotina</taxon>
        <taxon>Agaricomycetes</taxon>
        <taxon>Agaricomycetidae</taxon>
        <taxon>Agaricales</taxon>
        <taxon>Marasmiineae</taxon>
        <taxon>Omphalotaceae</taxon>
        <taxon>Gymnopus</taxon>
    </lineage>
</organism>
<evidence type="ECO:0000313" key="3">
    <source>
        <dbReference type="Proteomes" id="UP000799118"/>
    </source>
</evidence>
<reference evidence="2" key="1">
    <citation type="journal article" date="2019" name="Environ. Microbiol.">
        <title>Fungal ecological strategies reflected in gene transcription - a case study of two litter decomposers.</title>
        <authorList>
            <person name="Barbi F."/>
            <person name="Kohler A."/>
            <person name="Barry K."/>
            <person name="Baskaran P."/>
            <person name="Daum C."/>
            <person name="Fauchery L."/>
            <person name="Ihrmark K."/>
            <person name="Kuo A."/>
            <person name="LaButti K."/>
            <person name="Lipzen A."/>
            <person name="Morin E."/>
            <person name="Grigoriev I.V."/>
            <person name="Henrissat B."/>
            <person name="Lindahl B."/>
            <person name="Martin F."/>
        </authorList>
    </citation>
    <scope>NUCLEOTIDE SEQUENCE</scope>
    <source>
        <strain evidence="2">JB14</strain>
    </source>
</reference>